<dbReference type="EMBL" id="JAGINS010000001">
    <property type="protein sequence ID" value="MBP2357913.1"/>
    <property type="molecule type" value="Genomic_DNA"/>
</dbReference>
<accession>A0ABS4V1X3</accession>
<protein>
    <submittedName>
        <fullName evidence="1">Uncharacterized protein</fullName>
    </submittedName>
</protein>
<sequence length="202" mass="21716">MSRPTQNAFVTFCKGMTLSTVSAVFAEAGRPAVAAGESSGWVWVTHDADPGGVSVLDLARDITGFRHADRASGPDRVETVFLASTPACSCPHGQNYMVPHCPEHPFQFAYSHGGFEQTYFNFGARRESRRAGGTADLLVRELLDAGIVGRDTPYDTDPGFNADGALTVRIVTEHFRLPSAVLERVRYPISTTRAHAGGESGT</sequence>
<dbReference type="RefSeq" id="WP_241191683.1">
    <property type="nucleotide sequence ID" value="NZ_BMWJ01000002.1"/>
</dbReference>
<evidence type="ECO:0000313" key="1">
    <source>
        <dbReference type="EMBL" id="MBP2357913.1"/>
    </source>
</evidence>
<name>A0ABS4V1X3_9ACTN</name>
<gene>
    <name evidence="1" type="ORF">JOF59_000313</name>
</gene>
<organism evidence="1 2">
    <name type="scientific">Streptomyces clavifer</name>
    <dbReference type="NCBI Taxonomy" id="68188"/>
    <lineage>
        <taxon>Bacteria</taxon>
        <taxon>Bacillati</taxon>
        <taxon>Actinomycetota</taxon>
        <taxon>Actinomycetes</taxon>
        <taxon>Kitasatosporales</taxon>
        <taxon>Streptomycetaceae</taxon>
        <taxon>Streptomyces</taxon>
    </lineage>
</organism>
<proteinExistence type="predicted"/>
<reference evidence="1 2" key="1">
    <citation type="submission" date="2021-03" db="EMBL/GenBank/DDBJ databases">
        <title>Sequencing the genomes of 1000 actinobacteria strains.</title>
        <authorList>
            <person name="Klenk H.-P."/>
        </authorList>
    </citation>
    <scope>NUCLEOTIDE SEQUENCE [LARGE SCALE GENOMIC DNA]</scope>
    <source>
        <strain evidence="1 2">DSM 40843</strain>
    </source>
</reference>
<dbReference type="GeneID" id="97345965"/>
<dbReference type="Proteomes" id="UP001519311">
    <property type="component" value="Unassembled WGS sequence"/>
</dbReference>
<comment type="caution">
    <text evidence="1">The sequence shown here is derived from an EMBL/GenBank/DDBJ whole genome shotgun (WGS) entry which is preliminary data.</text>
</comment>
<keyword evidence="2" id="KW-1185">Reference proteome</keyword>
<evidence type="ECO:0000313" key="2">
    <source>
        <dbReference type="Proteomes" id="UP001519311"/>
    </source>
</evidence>